<reference evidence="3 4" key="1">
    <citation type="submission" date="2016-06" db="EMBL/GenBank/DDBJ databases">
        <authorList>
            <person name="Kjaerup R.B."/>
            <person name="Dalgaard T.S."/>
            <person name="Juul-Madsen H.R."/>
        </authorList>
    </citation>
    <scope>NUCLEOTIDE SEQUENCE [LARGE SCALE GENOMIC DNA]</scope>
</reference>
<dbReference type="PANTHER" id="PTHR33365">
    <property type="entry name" value="YALI0B05434P"/>
    <property type="match status" value="1"/>
</dbReference>
<dbReference type="EMBL" id="LT853696">
    <property type="protein sequence ID" value="SMQ50672.1"/>
    <property type="molecule type" value="Genomic_DNA"/>
</dbReference>
<dbReference type="GO" id="GO:0043386">
    <property type="term" value="P:mycotoxin biosynthetic process"/>
    <property type="evidence" value="ECO:0007669"/>
    <property type="project" value="InterPro"/>
</dbReference>
<evidence type="ECO:0000313" key="4">
    <source>
        <dbReference type="Proteomes" id="UP000215127"/>
    </source>
</evidence>
<gene>
    <name evidence="3" type="ORF">ZT3D7_G5825</name>
</gene>
<protein>
    <submittedName>
        <fullName evidence="3">Uncharacterized protein</fullName>
    </submittedName>
</protein>
<dbReference type="PANTHER" id="PTHR33365:SF4">
    <property type="entry name" value="CYCLOCHLOROTINE BIOSYNTHESIS PROTEIN O"/>
    <property type="match status" value="1"/>
</dbReference>
<comment type="pathway">
    <text evidence="1">Mycotoxin biosynthesis.</text>
</comment>
<dbReference type="STRING" id="1276538.A0A1X7RTB7"/>
<proteinExistence type="inferred from homology"/>
<dbReference type="AlphaFoldDB" id="A0A1X7RTB7"/>
<organism evidence="3 4">
    <name type="scientific">Zymoseptoria tritici (strain ST99CH_3D7)</name>
    <dbReference type="NCBI Taxonomy" id="1276538"/>
    <lineage>
        <taxon>Eukaryota</taxon>
        <taxon>Fungi</taxon>
        <taxon>Dikarya</taxon>
        <taxon>Ascomycota</taxon>
        <taxon>Pezizomycotina</taxon>
        <taxon>Dothideomycetes</taxon>
        <taxon>Dothideomycetidae</taxon>
        <taxon>Mycosphaerellales</taxon>
        <taxon>Mycosphaerellaceae</taxon>
        <taxon>Zymoseptoria</taxon>
    </lineage>
</organism>
<name>A0A1X7RTB7_ZYMT9</name>
<dbReference type="Pfam" id="PF11807">
    <property type="entry name" value="UstYa"/>
    <property type="match status" value="1"/>
</dbReference>
<comment type="similarity">
    <text evidence="2">Belongs to the ustYa family.</text>
</comment>
<evidence type="ECO:0000256" key="2">
    <source>
        <dbReference type="ARBA" id="ARBA00035112"/>
    </source>
</evidence>
<keyword evidence="4" id="KW-1185">Reference proteome</keyword>
<sequence>MDFLKSKNPQTSSPAYSAIAQQEAVEWKECSSATSGSEDGFPEKPTETVNGLLIVLSLIIGLALGVGLETYQSSYFPVSVPDSFGSYATGFATEQLLPPEIIDLEIRKFGGNPFFLSNGTEVVQLDPRVPTYVGEPSPTIDDAWEYLIEARYFRITEAEAKALWGSQYMDYILHDHDGTVGGFLGGFDVFHSLHCLNELRKKLSNSNNYYTKLRGKLHDMHCINHLRQALQCASVASIIPSLYRPTLDNQYSDAGQPHVCRDIGAIHNYTRKRVADSGTSVMEWRNMVY</sequence>
<evidence type="ECO:0000313" key="3">
    <source>
        <dbReference type="EMBL" id="SMQ50672.1"/>
    </source>
</evidence>
<dbReference type="InterPro" id="IPR021765">
    <property type="entry name" value="UstYa-like"/>
</dbReference>
<evidence type="ECO:0000256" key="1">
    <source>
        <dbReference type="ARBA" id="ARBA00004685"/>
    </source>
</evidence>
<accession>A0A1X7RTB7</accession>
<dbReference type="Proteomes" id="UP000215127">
    <property type="component" value="Chromosome 5"/>
</dbReference>